<dbReference type="Gene3D" id="2.130.10.10">
    <property type="entry name" value="YVTN repeat-like/Quinoprotein amine dehydrogenase"/>
    <property type="match status" value="1"/>
</dbReference>
<evidence type="ECO:0000313" key="3">
    <source>
        <dbReference type="EMBL" id="MDO6454001.1"/>
    </source>
</evidence>
<feature type="domain" description="Choice-of-anchor I" evidence="2">
    <location>
        <begin position="491"/>
        <end position="980"/>
    </location>
</feature>
<feature type="domain" description="Phytase-like" evidence="1">
    <location>
        <begin position="79"/>
        <end position="448"/>
    </location>
</feature>
<dbReference type="InterPro" id="IPR027372">
    <property type="entry name" value="Phytase-like_dom"/>
</dbReference>
<evidence type="ECO:0000313" key="4">
    <source>
        <dbReference type="Proteomes" id="UP001169862"/>
    </source>
</evidence>
<reference evidence="3" key="1">
    <citation type="submission" date="2023-07" db="EMBL/GenBank/DDBJ databases">
        <title>Genome content predicts the carbon catabolic preferences of heterotrophic bacteria.</title>
        <authorList>
            <person name="Gralka M."/>
        </authorList>
    </citation>
    <scope>NUCLEOTIDE SEQUENCE</scope>
    <source>
        <strain evidence="3">I2M16</strain>
    </source>
</reference>
<dbReference type="Pfam" id="PF13449">
    <property type="entry name" value="Phytase-like"/>
    <property type="match status" value="1"/>
</dbReference>
<dbReference type="Pfam" id="PF22494">
    <property type="entry name" value="choice_anch_I"/>
    <property type="match status" value="1"/>
</dbReference>
<dbReference type="SUPFAM" id="SSF50998">
    <property type="entry name" value="Quinoprotein alcohol dehydrogenase-like"/>
    <property type="match status" value="1"/>
</dbReference>
<name>A0AAW7XHV8_9GAMM</name>
<proteinExistence type="predicted"/>
<sequence length="984" mass="104268">MRFQHTVLATAITSALLVGCNSSDDDSPSFSLDVAQGSVASLNVDADLQVVTYEKDGVEASLPLTIGYGSGAYHASADSASEFYTITDRGPNIACGDSANILGVDELCGAGNEDGKIFPVADFAPMIVKWKLSGTPGNYSAEAIETITLKKTDGTVVSGLTNDLVSTDTEGAFDLTGASLDFDNNGLDPEALVKLSDGTFWISEEYGPSIVHVSATGEIIERVVPASVAADLSDAGYPVSGALPDVLKKRKLNRGIESIALSPDEDALYFAMQSPLANPDADAYKSSRHLRVFKYALNADGSLGAQDGEYVYELDYPQSFVDTEGNGDVSTKQNNVKVSEMLAVGDDDLVILERITNTTKLYRISLATGDNIMSTDISDATVMAPESDESKTLEQVFDPSALDAVPVTKELVFNSLTDMPSDSSLPAKVEGIALLDADHLLLINDNDFGIAGEESIITILSTPAAMKASAAPQRLSMSVVGRYESGVFDESAAEIVDYHAASERVFVVNANNKKVDILDLSSLTNTSVDNAVALNNLSLVGTLDVQADVTSVELGAANSVSVHDNLLAVAVENDDKQANGIIAFYDVSGATPSFISFVTVGALPDMVKFTPDGTKVLVANEGEPNSDYTVDPEGSVSVISVTNGVPATTATTLDFTAFNVGGSRHDELSNEVRIFGPGATVAQDLEPEYIAINSDSSKAFVALQEANAIAELDLETLSITAIYALGTKDFSEAGNEIDASDKDDAINFALHEGVVGMYQPDTIATMSYMGMDLVFTANEGDSRDYDAYSEEERAEDLIDGNLLDADNASYAAAQDEEQLGRLKVTTATGDTDGDGDIDVIHNYGARSFSIWADGMQVFDSHSDIGKITAGRLGLLFNGEDKRSDDKGAEPEAMTLGTIGERTYAFVGLERTSGIMVYDVTNPYGVQFVDYVENIDRSLDEEVQGDVAPEGMRFISAEESPNGNPLLVVANEVSGSTTVYQLTLQ</sequence>
<accession>A0AAW7XHV8</accession>
<dbReference type="InterPro" id="IPR011047">
    <property type="entry name" value="Quinoprotein_ADH-like_sf"/>
</dbReference>
<protein>
    <submittedName>
        <fullName evidence="3">Choice-of-anchor I family protein</fullName>
    </submittedName>
</protein>
<dbReference type="RefSeq" id="WP_303550439.1">
    <property type="nucleotide sequence ID" value="NZ_JAUOPG010000006.1"/>
</dbReference>
<dbReference type="PROSITE" id="PS51257">
    <property type="entry name" value="PROKAR_LIPOPROTEIN"/>
    <property type="match status" value="1"/>
</dbReference>
<dbReference type="InterPro" id="IPR055188">
    <property type="entry name" value="Choice_anch_I"/>
</dbReference>
<dbReference type="EMBL" id="JAUOPG010000006">
    <property type="protein sequence ID" value="MDO6454001.1"/>
    <property type="molecule type" value="Genomic_DNA"/>
</dbReference>
<dbReference type="SUPFAM" id="SSF75011">
    <property type="entry name" value="3-carboxy-cis,cis-mucoante lactonizing enzyme"/>
    <property type="match status" value="1"/>
</dbReference>
<dbReference type="AlphaFoldDB" id="A0AAW7XHV8"/>
<dbReference type="PANTHER" id="PTHR46928">
    <property type="entry name" value="MESENCHYME-SPECIFIC CELL SURFACE GLYCOPROTEIN"/>
    <property type="match status" value="1"/>
</dbReference>
<dbReference type="InterPro" id="IPR015943">
    <property type="entry name" value="WD40/YVTN_repeat-like_dom_sf"/>
</dbReference>
<comment type="caution">
    <text evidence="3">The sequence shown here is derived from an EMBL/GenBank/DDBJ whole genome shotgun (WGS) entry which is preliminary data.</text>
</comment>
<evidence type="ECO:0000259" key="1">
    <source>
        <dbReference type="Pfam" id="PF13449"/>
    </source>
</evidence>
<gene>
    <name evidence="3" type="ORF">Q4490_10535</name>
</gene>
<dbReference type="InterPro" id="IPR052956">
    <property type="entry name" value="Mesenchyme-surface_protein"/>
</dbReference>
<dbReference type="NCBIfam" id="NF038117">
    <property type="entry name" value="choice_anch_I"/>
    <property type="match status" value="1"/>
</dbReference>
<dbReference type="Proteomes" id="UP001169862">
    <property type="component" value="Unassembled WGS sequence"/>
</dbReference>
<organism evidence="3 4">
    <name type="scientific">Neptunomonas phycophila</name>
    <dbReference type="NCBI Taxonomy" id="1572645"/>
    <lineage>
        <taxon>Bacteria</taxon>
        <taxon>Pseudomonadati</taxon>
        <taxon>Pseudomonadota</taxon>
        <taxon>Gammaproteobacteria</taxon>
        <taxon>Oceanospirillales</taxon>
        <taxon>Oceanospirillaceae</taxon>
        <taxon>Neptunomonas</taxon>
    </lineage>
</organism>
<dbReference type="PANTHER" id="PTHR46928:SF1">
    <property type="entry name" value="MESENCHYME-SPECIFIC CELL SURFACE GLYCOPROTEIN"/>
    <property type="match status" value="1"/>
</dbReference>
<evidence type="ECO:0000259" key="2">
    <source>
        <dbReference type="Pfam" id="PF22494"/>
    </source>
</evidence>